<organism evidence="3 4">
    <name type="scientific">Cadophora malorum</name>
    <dbReference type="NCBI Taxonomy" id="108018"/>
    <lineage>
        <taxon>Eukaryota</taxon>
        <taxon>Fungi</taxon>
        <taxon>Dikarya</taxon>
        <taxon>Ascomycota</taxon>
        <taxon>Pezizomycotina</taxon>
        <taxon>Leotiomycetes</taxon>
        <taxon>Helotiales</taxon>
        <taxon>Ploettnerulaceae</taxon>
        <taxon>Cadophora</taxon>
    </lineage>
</organism>
<sequence>MDPLSIGASVLTVITATITTVKTLNETVGRYRGRDKTLARLQGGLHDLISILKSLKEAAAVETPILALLKGPVSRCAQVSHEFEAAMKTFDTKSKSSLKDWTKMEFMRGDINEFIDTLADYKATITIGLGTINMHTSRLTQQVVGEYSEMVKDTAYNLEIRLQRIDDKMAALSSYHSTPPEDSNINLQDEKAVTIQCLRICERATSYIQSLQNEQSTLQPQALGQSAEDILRQFEAQLLTQRTLTENREKLVETMGRLQERLDSVTFNRSDDCENDTVRLKEEIEFSKQCLEVCREASNQVSTQKIHIIGDVIADGDCDQVVVTALADLFHVGTVKAQGRSMQMVGSMPADTIREMSKDRYGSRFGSLDGKLAIAQLAADAVPPSTLVTTKKESPVRQSDQVKEVVGTGSAEGMYNKPSSNEVRKRKADGESGMK</sequence>
<feature type="domain" description="Azaphilone pigments biosynthesis cluster protein L N-terminal" evidence="2">
    <location>
        <begin position="1"/>
        <end position="202"/>
    </location>
</feature>
<evidence type="ECO:0000256" key="1">
    <source>
        <dbReference type="SAM" id="MobiDB-lite"/>
    </source>
</evidence>
<evidence type="ECO:0000313" key="4">
    <source>
        <dbReference type="Proteomes" id="UP000664132"/>
    </source>
</evidence>
<feature type="compositionally biased region" description="Basic and acidic residues" evidence="1">
    <location>
        <begin position="390"/>
        <end position="403"/>
    </location>
</feature>
<dbReference type="AlphaFoldDB" id="A0A8H7TFG6"/>
<evidence type="ECO:0000259" key="2">
    <source>
        <dbReference type="Pfam" id="PF17111"/>
    </source>
</evidence>
<name>A0A8H7TFG6_9HELO</name>
<dbReference type="Proteomes" id="UP000664132">
    <property type="component" value="Unassembled WGS sequence"/>
</dbReference>
<dbReference type="InterPro" id="IPR031348">
    <property type="entry name" value="PigL_N"/>
</dbReference>
<feature type="region of interest" description="Disordered" evidence="1">
    <location>
        <begin position="388"/>
        <end position="435"/>
    </location>
</feature>
<dbReference type="OrthoDB" id="428260at2759"/>
<protein>
    <recommendedName>
        <fullName evidence="2">Azaphilone pigments biosynthesis cluster protein L N-terminal domain-containing protein</fullName>
    </recommendedName>
</protein>
<dbReference type="Pfam" id="PF17111">
    <property type="entry name" value="PigL_N"/>
    <property type="match status" value="1"/>
</dbReference>
<accession>A0A8H7TFG6</accession>
<comment type="caution">
    <text evidence="3">The sequence shown here is derived from an EMBL/GenBank/DDBJ whole genome shotgun (WGS) entry which is preliminary data.</text>
</comment>
<reference evidence="3" key="1">
    <citation type="submission" date="2021-02" db="EMBL/GenBank/DDBJ databases">
        <title>Genome sequence Cadophora malorum strain M34.</title>
        <authorList>
            <person name="Stefanovic E."/>
            <person name="Vu D."/>
            <person name="Scully C."/>
            <person name="Dijksterhuis J."/>
            <person name="Roader J."/>
            <person name="Houbraken J."/>
        </authorList>
    </citation>
    <scope>NUCLEOTIDE SEQUENCE</scope>
    <source>
        <strain evidence="3">M34</strain>
    </source>
</reference>
<evidence type="ECO:0000313" key="3">
    <source>
        <dbReference type="EMBL" id="KAG4420660.1"/>
    </source>
</evidence>
<gene>
    <name evidence="3" type="ORF">IFR04_006250</name>
</gene>
<dbReference type="EMBL" id="JAFJYH010000080">
    <property type="protein sequence ID" value="KAG4420660.1"/>
    <property type="molecule type" value="Genomic_DNA"/>
</dbReference>
<keyword evidence="4" id="KW-1185">Reference proteome</keyword>
<proteinExistence type="predicted"/>